<evidence type="ECO:0000313" key="4">
    <source>
        <dbReference type="EMBL" id="KAK9153406.1"/>
    </source>
</evidence>
<evidence type="ECO:0000313" key="5">
    <source>
        <dbReference type="Proteomes" id="UP001417504"/>
    </source>
</evidence>
<organism evidence="4 5">
    <name type="scientific">Stephania japonica</name>
    <dbReference type="NCBI Taxonomy" id="461633"/>
    <lineage>
        <taxon>Eukaryota</taxon>
        <taxon>Viridiplantae</taxon>
        <taxon>Streptophyta</taxon>
        <taxon>Embryophyta</taxon>
        <taxon>Tracheophyta</taxon>
        <taxon>Spermatophyta</taxon>
        <taxon>Magnoliopsida</taxon>
        <taxon>Ranunculales</taxon>
        <taxon>Menispermaceae</taxon>
        <taxon>Menispermoideae</taxon>
        <taxon>Cissampelideae</taxon>
        <taxon>Stephania</taxon>
    </lineage>
</organism>
<dbReference type="PANTHER" id="PTHR13068">
    <property type="entry name" value="CGI-12 PROTEIN-RELATED"/>
    <property type="match status" value="1"/>
</dbReference>
<evidence type="ECO:0000256" key="3">
    <source>
        <dbReference type="ARBA" id="ARBA00022946"/>
    </source>
</evidence>
<name>A0AAP0KIY9_9MAGN</name>
<dbReference type="SMART" id="SM00733">
    <property type="entry name" value="Mterf"/>
    <property type="match status" value="4"/>
</dbReference>
<keyword evidence="2" id="KW-0804">Transcription</keyword>
<accession>A0AAP0KIY9</accession>
<proteinExistence type="inferred from homology"/>
<sequence length="377" mass="42907">MPKVDLPALRAFLCIQTKYFSLAHSLLHCPSMLRFVCRSGRSLANPSKEHSFATLPTCRLIQSIPAISTGYSSLLSLFKTYGFTETQIKHVIQMRPKLLILDPHKTLKPKLDFFRSVGVADRHLPKFATVNVMRRSLDKCIIPAYHLLKTIVKTDTNMISMMKRSIAVLLQNPQKPLLINVGVLRDEGVSESNIVFLLVDQPRALLYNSDKFSAVVRTVKGMGFDPSTRVFTIAIQGLTSMSKSTWESKLEAYRSWGLSEEDVRLAFRKQPFCMIASEEKIMRIMDFLVNKMGYDATLIAKYPAIILLSLEKRIVPRCLVVQALVSKGLFGRRKCSIYSVLKMTEENFFKRFVVKFKKEVPHLLDLYEGRSVNVSKC</sequence>
<dbReference type="GO" id="GO:0006353">
    <property type="term" value="P:DNA-templated transcription termination"/>
    <property type="evidence" value="ECO:0007669"/>
    <property type="project" value="UniProtKB-KW"/>
</dbReference>
<comment type="caution">
    <text evidence="4">The sequence shown here is derived from an EMBL/GenBank/DDBJ whole genome shotgun (WGS) entry which is preliminary data.</text>
</comment>
<evidence type="ECO:0000256" key="2">
    <source>
        <dbReference type="ARBA" id="ARBA00022472"/>
    </source>
</evidence>
<reference evidence="4 5" key="1">
    <citation type="submission" date="2024-01" db="EMBL/GenBank/DDBJ databases">
        <title>Genome assemblies of Stephania.</title>
        <authorList>
            <person name="Yang L."/>
        </authorList>
    </citation>
    <scope>NUCLEOTIDE SEQUENCE [LARGE SCALE GENOMIC DNA]</scope>
    <source>
        <strain evidence="4">QJT</strain>
        <tissue evidence="4">Leaf</tissue>
    </source>
</reference>
<dbReference type="Pfam" id="PF02536">
    <property type="entry name" value="mTERF"/>
    <property type="match status" value="2"/>
</dbReference>
<keyword evidence="2" id="KW-0806">Transcription termination</keyword>
<dbReference type="EMBL" id="JBBNAE010000001">
    <property type="protein sequence ID" value="KAK9153406.1"/>
    <property type="molecule type" value="Genomic_DNA"/>
</dbReference>
<evidence type="ECO:0000256" key="1">
    <source>
        <dbReference type="ARBA" id="ARBA00007692"/>
    </source>
</evidence>
<comment type="similarity">
    <text evidence="1">Belongs to the mTERF family.</text>
</comment>
<dbReference type="GO" id="GO:0003676">
    <property type="term" value="F:nucleic acid binding"/>
    <property type="evidence" value="ECO:0007669"/>
    <property type="project" value="InterPro"/>
</dbReference>
<dbReference type="Gene3D" id="1.25.70.10">
    <property type="entry name" value="Transcription termination factor 3, mitochondrial"/>
    <property type="match status" value="2"/>
</dbReference>
<dbReference type="Proteomes" id="UP001417504">
    <property type="component" value="Unassembled WGS sequence"/>
</dbReference>
<dbReference type="InterPro" id="IPR038538">
    <property type="entry name" value="MTERF_sf"/>
</dbReference>
<keyword evidence="5" id="KW-1185">Reference proteome</keyword>
<gene>
    <name evidence="4" type="ORF">Sjap_000886</name>
</gene>
<protein>
    <recommendedName>
        <fullName evidence="6">Mitochondrial transcription termination factor</fullName>
    </recommendedName>
</protein>
<dbReference type="InterPro" id="IPR003690">
    <property type="entry name" value="MTERF"/>
</dbReference>
<keyword evidence="2" id="KW-0805">Transcription regulation</keyword>
<keyword evidence="3" id="KW-0809">Transit peptide</keyword>
<dbReference type="PANTHER" id="PTHR13068:SF166">
    <property type="entry name" value="TRANSCRIPTION TERMINATION FACTOR MTERF15, MITOCHONDRIAL-LIKE"/>
    <property type="match status" value="1"/>
</dbReference>
<dbReference type="AlphaFoldDB" id="A0AAP0KIY9"/>
<evidence type="ECO:0008006" key="6">
    <source>
        <dbReference type="Google" id="ProtNLM"/>
    </source>
</evidence>
<dbReference type="FunFam" id="1.25.70.10:FF:000001">
    <property type="entry name" value="Mitochondrial transcription termination factor-like"/>
    <property type="match status" value="1"/>
</dbReference>